<gene>
    <name evidence="2" type="ORF">D3218_12965</name>
</gene>
<name>A0A3A1WHX9_9HYPH</name>
<evidence type="ECO:0000313" key="3">
    <source>
        <dbReference type="Proteomes" id="UP000265750"/>
    </source>
</evidence>
<reference evidence="3" key="1">
    <citation type="submission" date="2018-09" db="EMBL/GenBank/DDBJ databases">
        <authorList>
            <person name="Tuo L."/>
        </authorList>
    </citation>
    <scope>NUCLEOTIDE SEQUENCE [LARGE SCALE GENOMIC DNA]</scope>
    <source>
        <strain evidence="3">M2BS4Y-1</strain>
    </source>
</reference>
<evidence type="ECO:0000313" key="2">
    <source>
        <dbReference type="EMBL" id="RIY00193.1"/>
    </source>
</evidence>
<sequence>MSSAEMKALKMDYFHQISAQQARVDEEREELQRIRKLAKADKIILSDIDFMMRCAKVEDPRVIPDRIKREAEIASWFALPVLFQPDMFGDFTREPAEDAARREGHAAGVSGFGSNPHDENSASGRAWAAAWEAAQADHRANLKSAMEKKNAAKAELIEGPGRDDGADLDEGEE</sequence>
<feature type="compositionally biased region" description="Basic and acidic residues" evidence="1">
    <location>
        <begin position="135"/>
        <end position="165"/>
    </location>
</feature>
<comment type="caution">
    <text evidence="2">The sequence shown here is derived from an EMBL/GenBank/DDBJ whole genome shotgun (WGS) entry which is preliminary data.</text>
</comment>
<dbReference type="Proteomes" id="UP000265750">
    <property type="component" value="Unassembled WGS sequence"/>
</dbReference>
<proteinExistence type="predicted"/>
<protein>
    <submittedName>
        <fullName evidence="2">Uncharacterized protein</fullName>
    </submittedName>
</protein>
<feature type="region of interest" description="Disordered" evidence="1">
    <location>
        <begin position="93"/>
        <end position="173"/>
    </location>
</feature>
<dbReference type="EMBL" id="QYRN01000006">
    <property type="protein sequence ID" value="RIY00193.1"/>
    <property type="molecule type" value="Genomic_DNA"/>
</dbReference>
<dbReference type="AlphaFoldDB" id="A0A3A1WHX9"/>
<accession>A0A3A1WHX9</accession>
<feature type="compositionally biased region" description="Basic and acidic residues" evidence="1">
    <location>
        <begin position="93"/>
        <end position="105"/>
    </location>
</feature>
<evidence type="ECO:0000256" key="1">
    <source>
        <dbReference type="SAM" id="MobiDB-lite"/>
    </source>
</evidence>
<keyword evidence="3" id="KW-1185">Reference proteome</keyword>
<feature type="compositionally biased region" description="Low complexity" evidence="1">
    <location>
        <begin position="121"/>
        <end position="134"/>
    </location>
</feature>
<organism evidence="2 3">
    <name type="scientific">Aureimonas flava</name>
    <dbReference type="NCBI Taxonomy" id="2320271"/>
    <lineage>
        <taxon>Bacteria</taxon>
        <taxon>Pseudomonadati</taxon>
        <taxon>Pseudomonadota</taxon>
        <taxon>Alphaproteobacteria</taxon>
        <taxon>Hyphomicrobiales</taxon>
        <taxon>Aurantimonadaceae</taxon>
        <taxon>Aureimonas</taxon>
    </lineage>
</organism>